<dbReference type="InterPro" id="IPR009057">
    <property type="entry name" value="Homeodomain-like_sf"/>
</dbReference>
<keyword evidence="1" id="KW-0805">Transcription regulation</keyword>
<dbReference type="GO" id="GO:0043565">
    <property type="term" value="F:sequence-specific DNA binding"/>
    <property type="evidence" value="ECO:0007669"/>
    <property type="project" value="InterPro"/>
</dbReference>
<evidence type="ECO:0000256" key="1">
    <source>
        <dbReference type="ARBA" id="ARBA00023015"/>
    </source>
</evidence>
<evidence type="ECO:0000256" key="2">
    <source>
        <dbReference type="ARBA" id="ARBA00023125"/>
    </source>
</evidence>
<feature type="domain" description="HTH araC/xylS-type" evidence="4">
    <location>
        <begin position="178"/>
        <end position="276"/>
    </location>
</feature>
<keyword evidence="3" id="KW-0804">Transcription</keyword>
<dbReference type="Gene3D" id="2.60.120.10">
    <property type="entry name" value="Jelly Rolls"/>
    <property type="match status" value="1"/>
</dbReference>
<evidence type="ECO:0000259" key="4">
    <source>
        <dbReference type="PROSITE" id="PS01124"/>
    </source>
</evidence>
<dbReference type="PANTHER" id="PTHR43280">
    <property type="entry name" value="ARAC-FAMILY TRANSCRIPTIONAL REGULATOR"/>
    <property type="match status" value="1"/>
</dbReference>
<dbReference type="Gene3D" id="1.10.10.60">
    <property type="entry name" value="Homeodomain-like"/>
    <property type="match status" value="2"/>
</dbReference>
<dbReference type="Proteomes" id="UP000184447">
    <property type="component" value="Unassembled WGS sequence"/>
</dbReference>
<dbReference type="Pfam" id="PF02311">
    <property type="entry name" value="AraC_binding"/>
    <property type="match status" value="1"/>
</dbReference>
<dbReference type="GO" id="GO:0003700">
    <property type="term" value="F:DNA-binding transcription factor activity"/>
    <property type="evidence" value="ECO:0007669"/>
    <property type="project" value="InterPro"/>
</dbReference>
<dbReference type="InterPro" id="IPR014710">
    <property type="entry name" value="RmlC-like_jellyroll"/>
</dbReference>
<sequence length="290" mass="34538">MKPTHEIITTNSNLPVCFRFYHSSNQLISSHWHSHLEILYIYKGAMHIARNDKEYELYQKDLFIVNSGFIHFTKCIGNVEAILLQIPYDLLNQSLPNFSTIQFEEYYSHKKYKNHLAFQEMVQNLLTMNNLNNEKKTGYQFLFNSNLHLFLHKLYTNFTLSKNEIIKPTTDKYRERLQIIIDYVNKHYMEPIALATVASLVALNPEYFCRSFKKNMGFTFVEYVNLVRLIHIYNDILGTNDSIIQIQERHGFTNYKVFNRMFKETYGCTPSKLRKDRHLQNSNFEKIRSL</sequence>
<dbReference type="SMART" id="SM00342">
    <property type="entry name" value="HTH_ARAC"/>
    <property type="match status" value="1"/>
</dbReference>
<dbReference type="RefSeq" id="WP_084133707.1">
    <property type="nucleotide sequence ID" value="NZ_FQXM01000038.1"/>
</dbReference>
<dbReference type="InterPro" id="IPR011051">
    <property type="entry name" value="RmlC_Cupin_sf"/>
</dbReference>
<keyword evidence="2 5" id="KW-0238">DNA-binding</keyword>
<accession>A0A1M5XWX7</accession>
<gene>
    <name evidence="5" type="ORF">SAMN02745207_03963</name>
</gene>
<dbReference type="InterPro" id="IPR018060">
    <property type="entry name" value="HTH_AraC"/>
</dbReference>
<name>A0A1M5XWX7_9CLOT</name>
<dbReference type="PROSITE" id="PS01124">
    <property type="entry name" value="HTH_ARAC_FAMILY_2"/>
    <property type="match status" value="1"/>
</dbReference>
<dbReference type="Pfam" id="PF12833">
    <property type="entry name" value="HTH_18"/>
    <property type="match status" value="1"/>
</dbReference>
<keyword evidence="6" id="KW-1185">Reference proteome</keyword>
<protein>
    <submittedName>
        <fullName evidence="5">AraC-type DNA-binding protein</fullName>
    </submittedName>
</protein>
<evidence type="ECO:0000313" key="5">
    <source>
        <dbReference type="EMBL" id="SHI03743.1"/>
    </source>
</evidence>
<dbReference type="EMBL" id="FQXM01000038">
    <property type="protein sequence ID" value="SHI03743.1"/>
    <property type="molecule type" value="Genomic_DNA"/>
</dbReference>
<dbReference type="SUPFAM" id="SSF51182">
    <property type="entry name" value="RmlC-like cupins"/>
    <property type="match status" value="1"/>
</dbReference>
<dbReference type="OrthoDB" id="253601at2"/>
<reference evidence="5 6" key="1">
    <citation type="submission" date="2016-11" db="EMBL/GenBank/DDBJ databases">
        <authorList>
            <person name="Jaros S."/>
            <person name="Januszkiewicz K."/>
            <person name="Wedrychowicz H."/>
        </authorList>
    </citation>
    <scope>NUCLEOTIDE SEQUENCE [LARGE SCALE GENOMIC DNA]</scope>
    <source>
        <strain evidence="5 6">DSM 8605</strain>
    </source>
</reference>
<dbReference type="PANTHER" id="PTHR43280:SF28">
    <property type="entry name" value="HTH-TYPE TRANSCRIPTIONAL ACTIVATOR RHAS"/>
    <property type="match status" value="1"/>
</dbReference>
<dbReference type="STRING" id="1121316.SAMN02745207_03963"/>
<dbReference type="InterPro" id="IPR003313">
    <property type="entry name" value="AraC-bd"/>
</dbReference>
<evidence type="ECO:0000256" key="3">
    <source>
        <dbReference type="ARBA" id="ARBA00023163"/>
    </source>
</evidence>
<organism evidence="5 6">
    <name type="scientific">Clostridium grantii DSM 8605</name>
    <dbReference type="NCBI Taxonomy" id="1121316"/>
    <lineage>
        <taxon>Bacteria</taxon>
        <taxon>Bacillati</taxon>
        <taxon>Bacillota</taxon>
        <taxon>Clostridia</taxon>
        <taxon>Eubacteriales</taxon>
        <taxon>Clostridiaceae</taxon>
        <taxon>Clostridium</taxon>
    </lineage>
</organism>
<proteinExistence type="predicted"/>
<dbReference type="AlphaFoldDB" id="A0A1M5XWX7"/>
<evidence type="ECO:0000313" key="6">
    <source>
        <dbReference type="Proteomes" id="UP000184447"/>
    </source>
</evidence>
<dbReference type="SUPFAM" id="SSF46689">
    <property type="entry name" value="Homeodomain-like"/>
    <property type="match status" value="2"/>
</dbReference>